<evidence type="ECO:0000313" key="1">
    <source>
        <dbReference type="EMBL" id="VDM66564.1"/>
    </source>
</evidence>
<organism evidence="1 2">
    <name type="scientific">Strongylus vulgaris</name>
    <name type="common">Blood worm</name>
    <dbReference type="NCBI Taxonomy" id="40348"/>
    <lineage>
        <taxon>Eukaryota</taxon>
        <taxon>Metazoa</taxon>
        <taxon>Ecdysozoa</taxon>
        <taxon>Nematoda</taxon>
        <taxon>Chromadorea</taxon>
        <taxon>Rhabditida</taxon>
        <taxon>Rhabditina</taxon>
        <taxon>Rhabditomorpha</taxon>
        <taxon>Strongyloidea</taxon>
        <taxon>Strongylidae</taxon>
        <taxon>Strongylus</taxon>
    </lineage>
</organism>
<gene>
    <name evidence="1" type="ORF">SVUK_LOCUS1562</name>
</gene>
<sequence>MGDEITGFEREKYISEPFEPSLFGRHFISWIINEGESMFKEPNKAGKRMGANQPKEDVVKRRFRMGIDGYPIAKTFCYVYPERSMKMESDL</sequence>
<evidence type="ECO:0000313" key="2">
    <source>
        <dbReference type="Proteomes" id="UP000270094"/>
    </source>
</evidence>
<accession>A0A3P7ILU7</accession>
<reference evidence="1 2" key="1">
    <citation type="submission" date="2018-11" db="EMBL/GenBank/DDBJ databases">
        <authorList>
            <consortium name="Pathogen Informatics"/>
        </authorList>
    </citation>
    <scope>NUCLEOTIDE SEQUENCE [LARGE SCALE GENOMIC DNA]</scope>
</reference>
<keyword evidence="2" id="KW-1185">Reference proteome</keyword>
<protein>
    <submittedName>
        <fullName evidence="1">Uncharacterized protein</fullName>
    </submittedName>
</protein>
<dbReference type="Proteomes" id="UP000270094">
    <property type="component" value="Unassembled WGS sequence"/>
</dbReference>
<dbReference type="AlphaFoldDB" id="A0A3P7ILU7"/>
<dbReference type="EMBL" id="UYYB01003164">
    <property type="protein sequence ID" value="VDM66564.1"/>
    <property type="molecule type" value="Genomic_DNA"/>
</dbReference>
<name>A0A3P7ILU7_STRVU</name>
<proteinExistence type="predicted"/>